<organism evidence="1 2">
    <name type="scientific">Datura stramonium</name>
    <name type="common">Jimsonweed</name>
    <name type="synonym">Common thornapple</name>
    <dbReference type="NCBI Taxonomy" id="4076"/>
    <lineage>
        <taxon>Eukaryota</taxon>
        <taxon>Viridiplantae</taxon>
        <taxon>Streptophyta</taxon>
        <taxon>Embryophyta</taxon>
        <taxon>Tracheophyta</taxon>
        <taxon>Spermatophyta</taxon>
        <taxon>Magnoliopsida</taxon>
        <taxon>eudicotyledons</taxon>
        <taxon>Gunneridae</taxon>
        <taxon>Pentapetalae</taxon>
        <taxon>asterids</taxon>
        <taxon>lamiids</taxon>
        <taxon>Solanales</taxon>
        <taxon>Solanaceae</taxon>
        <taxon>Solanoideae</taxon>
        <taxon>Datureae</taxon>
        <taxon>Datura</taxon>
    </lineage>
</organism>
<protein>
    <submittedName>
        <fullName evidence="1">Uncharacterized protein</fullName>
    </submittedName>
</protein>
<gene>
    <name evidence="1" type="ORF">HAX54_009449</name>
</gene>
<dbReference type="EMBL" id="JACEIK010001510">
    <property type="protein sequence ID" value="MCD7469955.1"/>
    <property type="molecule type" value="Genomic_DNA"/>
</dbReference>
<evidence type="ECO:0000313" key="2">
    <source>
        <dbReference type="Proteomes" id="UP000823775"/>
    </source>
</evidence>
<keyword evidence="2" id="KW-1185">Reference proteome</keyword>
<sequence length="117" mass="13454">MCLPASHSMLYRLRVEAKEMPLRSPCPFQQYLSPCWGTRFPLHCNPMICSDFWSEPWSRAAPTVLAQPGTPPRSHSTLLQLLVRLPTYELMALPMLPASSWLFPSVDFVLVAFYLWK</sequence>
<evidence type="ECO:0000313" key="1">
    <source>
        <dbReference type="EMBL" id="MCD7469955.1"/>
    </source>
</evidence>
<accession>A0ABS8TER2</accession>
<reference evidence="1 2" key="1">
    <citation type="journal article" date="2021" name="BMC Genomics">
        <title>Datura genome reveals duplications of psychoactive alkaloid biosynthetic genes and high mutation rate following tissue culture.</title>
        <authorList>
            <person name="Rajewski A."/>
            <person name="Carter-House D."/>
            <person name="Stajich J."/>
            <person name="Litt A."/>
        </authorList>
    </citation>
    <scope>NUCLEOTIDE SEQUENCE [LARGE SCALE GENOMIC DNA]</scope>
    <source>
        <strain evidence="1">AR-01</strain>
    </source>
</reference>
<comment type="caution">
    <text evidence="1">The sequence shown here is derived from an EMBL/GenBank/DDBJ whole genome shotgun (WGS) entry which is preliminary data.</text>
</comment>
<proteinExistence type="predicted"/>
<name>A0ABS8TER2_DATST</name>
<dbReference type="Proteomes" id="UP000823775">
    <property type="component" value="Unassembled WGS sequence"/>
</dbReference>